<comment type="caution">
    <text evidence="2">The sequence shown here is derived from an EMBL/GenBank/DDBJ whole genome shotgun (WGS) entry which is preliminary data.</text>
</comment>
<dbReference type="EMBL" id="RJUF01000194">
    <property type="protein sequence ID" value="MCP9765888.1"/>
    <property type="molecule type" value="Genomic_DNA"/>
</dbReference>
<feature type="chain" id="PRO_5042155126" description="Outer membrane protein beta-barrel domain-containing protein" evidence="1">
    <location>
        <begin position="20"/>
        <end position="231"/>
    </location>
</feature>
<feature type="signal peptide" evidence="1">
    <location>
        <begin position="1"/>
        <end position="19"/>
    </location>
</feature>
<name>A0AAE3H6X5_9BACT</name>
<dbReference type="AlphaFoldDB" id="A0AAE3H6X5"/>
<evidence type="ECO:0000256" key="1">
    <source>
        <dbReference type="SAM" id="SignalP"/>
    </source>
</evidence>
<accession>A0AAE3H6X5</accession>
<dbReference type="RefSeq" id="WP_255039592.1">
    <property type="nucleotide sequence ID" value="NZ_RJUF01000194.1"/>
</dbReference>
<organism evidence="2 3">
    <name type="scientific">Lacihabitans soyangensis</name>
    <dbReference type="NCBI Taxonomy" id="869394"/>
    <lineage>
        <taxon>Bacteria</taxon>
        <taxon>Pseudomonadati</taxon>
        <taxon>Bacteroidota</taxon>
        <taxon>Cytophagia</taxon>
        <taxon>Cytophagales</taxon>
        <taxon>Leadbetterellaceae</taxon>
        <taxon>Lacihabitans</taxon>
    </lineage>
</organism>
<reference evidence="2 3" key="1">
    <citation type="submission" date="2018-11" db="EMBL/GenBank/DDBJ databases">
        <title>Novel bacteria species description.</title>
        <authorList>
            <person name="Han J.-H."/>
        </authorList>
    </citation>
    <scope>NUCLEOTIDE SEQUENCE [LARGE SCALE GENOMIC DNA]</scope>
    <source>
        <strain evidence="2 3">KCTC23259</strain>
    </source>
</reference>
<evidence type="ECO:0008006" key="4">
    <source>
        <dbReference type="Google" id="ProtNLM"/>
    </source>
</evidence>
<keyword evidence="1" id="KW-0732">Signal</keyword>
<keyword evidence="3" id="KW-1185">Reference proteome</keyword>
<gene>
    <name evidence="2" type="ORF">EGI31_23375</name>
</gene>
<proteinExistence type="predicted"/>
<dbReference type="Proteomes" id="UP001204144">
    <property type="component" value="Unassembled WGS sequence"/>
</dbReference>
<sequence length="231" mass="25798">MKKSISLLLLCLFFTKTWSQSLDFAVAAKKEFAPSASFQKTYDLGKKKNFQLGWGVRANGYFSGEKEYLTAPALLTSGKQSLAAFFTEYNPAKIDTINFSKSSLVSVNALIILQYSFKKSAIGFNIDALGFTLGGKQSGIFRASESPSLNKTTQTASPTPLNVLLISDSDRGSLNSELFFKQTLKNQNALRFGLSFQFMEYTTKQVLTFENDRFRHKSLMPFVSYAINLKK</sequence>
<protein>
    <recommendedName>
        <fullName evidence="4">Outer membrane protein beta-barrel domain-containing protein</fullName>
    </recommendedName>
</protein>
<evidence type="ECO:0000313" key="3">
    <source>
        <dbReference type="Proteomes" id="UP001204144"/>
    </source>
</evidence>
<evidence type="ECO:0000313" key="2">
    <source>
        <dbReference type="EMBL" id="MCP9765888.1"/>
    </source>
</evidence>